<keyword evidence="1" id="KW-0808">Transferase</keyword>
<dbReference type="Proteomes" id="UP000649604">
    <property type="component" value="Unassembled WGS sequence"/>
</dbReference>
<dbReference type="Gene3D" id="3.40.1080.10">
    <property type="entry name" value="Glutaconate Coenzyme A-transferase"/>
    <property type="match status" value="1"/>
</dbReference>
<evidence type="ECO:0000313" key="1">
    <source>
        <dbReference type="EMBL" id="MBD3323017.1"/>
    </source>
</evidence>
<sequence length="241" mass="25994">MGHQKVVSAEEAMQVIKDEDFLAIQGSGGGVGETTLLLKTLGERFQQEGSPRNLTICHSTGIGNQKDTGTNYLAFPGLVKRDIAGHLGMAPNMAQMVLNDEIEAYNFPQGVLSRMYSAIAANTPGIITKVGLHTYVDPRIEGGKMNAITTDDLVKVIELDGEEWLYWPKFHLNVAFVKGTTADTKGNITSEEEGAFLEGIAIAQATKNCGGIVIAQVKYLAQAGTLNPQHVRIPGIYVDYV</sequence>
<comment type="caution">
    <text evidence="1">The sequence shown here is derived from an EMBL/GenBank/DDBJ whole genome shotgun (WGS) entry which is preliminary data.</text>
</comment>
<dbReference type="Pfam" id="PF01144">
    <property type="entry name" value="CoA_trans"/>
    <property type="match status" value="1"/>
</dbReference>
<proteinExistence type="predicted"/>
<reference evidence="1" key="1">
    <citation type="submission" date="2019-11" db="EMBL/GenBank/DDBJ databases">
        <title>Microbial mats filling the niche in hypersaline microbial mats.</title>
        <authorList>
            <person name="Wong H.L."/>
            <person name="Macleod F.I."/>
            <person name="White R.A. III"/>
            <person name="Burns B.P."/>
        </authorList>
    </citation>
    <scope>NUCLEOTIDE SEQUENCE</scope>
    <source>
        <strain evidence="1">Rbin_158</strain>
    </source>
</reference>
<dbReference type="InterPro" id="IPR037171">
    <property type="entry name" value="NagB/RpiA_transferase-like"/>
</dbReference>
<accession>A0A9D5JS52</accession>
<dbReference type="PANTHER" id="PTHR43293">
    <property type="entry name" value="ACETATE COA-TRANSFERASE YDIF"/>
    <property type="match status" value="1"/>
</dbReference>
<organism evidence="1 2">
    <name type="scientific">candidate division KSB3 bacterium</name>
    <dbReference type="NCBI Taxonomy" id="2044937"/>
    <lineage>
        <taxon>Bacteria</taxon>
        <taxon>candidate division KSB3</taxon>
    </lineage>
</organism>
<dbReference type="PANTHER" id="PTHR43293:SF1">
    <property type="entry name" value="ACETATE COA-TRANSFERASE YDIF"/>
    <property type="match status" value="1"/>
</dbReference>
<protein>
    <submittedName>
        <fullName evidence="1">Acyl CoA:acetate/3-ketoacid CoA transferase</fullName>
    </submittedName>
</protein>
<evidence type="ECO:0000313" key="2">
    <source>
        <dbReference type="Proteomes" id="UP000649604"/>
    </source>
</evidence>
<dbReference type="InterPro" id="IPR004165">
    <property type="entry name" value="CoA_trans_fam_I"/>
</dbReference>
<dbReference type="AlphaFoldDB" id="A0A9D5JS52"/>
<feature type="non-terminal residue" evidence="1">
    <location>
        <position position="241"/>
    </location>
</feature>
<dbReference type="GO" id="GO:0008410">
    <property type="term" value="F:CoA-transferase activity"/>
    <property type="evidence" value="ECO:0007669"/>
    <property type="project" value="InterPro"/>
</dbReference>
<dbReference type="SUPFAM" id="SSF100950">
    <property type="entry name" value="NagB/RpiA/CoA transferase-like"/>
    <property type="match status" value="1"/>
</dbReference>
<gene>
    <name evidence="1" type="ORF">GF339_00440</name>
</gene>
<dbReference type="EMBL" id="WJJP01000012">
    <property type="protein sequence ID" value="MBD3323017.1"/>
    <property type="molecule type" value="Genomic_DNA"/>
</dbReference>
<dbReference type="SMART" id="SM00882">
    <property type="entry name" value="CoA_trans"/>
    <property type="match status" value="1"/>
</dbReference>
<name>A0A9D5JS52_9BACT</name>